<dbReference type="EMBL" id="JAJQKU010000004">
    <property type="protein sequence ID" value="MCD9098054.1"/>
    <property type="molecule type" value="Genomic_DNA"/>
</dbReference>
<name>A0ABS8UG75_9GAMM</name>
<gene>
    <name evidence="1" type="ORF">LTT95_14005</name>
</gene>
<keyword evidence="2" id="KW-1185">Reference proteome</keyword>
<evidence type="ECO:0000313" key="1">
    <source>
        <dbReference type="EMBL" id="MCD9098054.1"/>
    </source>
</evidence>
<sequence>MTRKASVALMIGLIVGAIPTVGMSADRVRATVDMRAFFQSHVSLARTEVPSLKVPAIWVYDPDGGLVARLDSPEGVSGLSQVVGKAGQPAISALKLTDVTANLRTLGAEIAAQPAGWTVLLLTREPCEQLCPQAREEVDALTSRAGVPVNIIDVSLVLKP</sequence>
<comment type="caution">
    <text evidence="1">The sequence shown here is derived from an EMBL/GenBank/DDBJ whole genome shotgun (WGS) entry which is preliminary data.</text>
</comment>
<evidence type="ECO:0000313" key="2">
    <source>
        <dbReference type="Proteomes" id="UP001430360"/>
    </source>
</evidence>
<reference evidence="1" key="1">
    <citation type="submission" date="2021-12" db="EMBL/GenBank/DDBJ databases">
        <authorList>
            <person name="Ulrich A."/>
        </authorList>
    </citation>
    <scope>NUCLEOTIDE SEQUENCE</scope>
    <source>
        <strain evidence="1">A1P009</strain>
    </source>
</reference>
<organism evidence="1 2">
    <name type="scientific">Luteimonas fraxinea</name>
    <dbReference type="NCBI Taxonomy" id="2901869"/>
    <lineage>
        <taxon>Bacteria</taxon>
        <taxon>Pseudomonadati</taxon>
        <taxon>Pseudomonadota</taxon>
        <taxon>Gammaproteobacteria</taxon>
        <taxon>Lysobacterales</taxon>
        <taxon>Lysobacteraceae</taxon>
        <taxon>Luteimonas</taxon>
    </lineage>
</organism>
<reference evidence="1" key="2">
    <citation type="journal article" date="2022" name="Syst. Appl. Microbiol.">
        <title>Physiological and genomic characterisation of Luteimonas fraxinea sp. nov., a bacterial species associated with trees tolerant to ash dieback.</title>
        <authorList>
            <person name="Ulrich K."/>
            <person name="Becker R."/>
            <person name="Behrendt U."/>
            <person name="Kube M."/>
            <person name="Schneck V."/>
            <person name="Ulrich A."/>
        </authorList>
    </citation>
    <scope>NUCLEOTIDE SEQUENCE</scope>
    <source>
        <strain evidence="1">A1P009</strain>
    </source>
</reference>
<dbReference type="RefSeq" id="WP_232137217.1">
    <property type="nucleotide sequence ID" value="NZ_CP089507.1"/>
</dbReference>
<protein>
    <submittedName>
        <fullName evidence="1">Uncharacterized protein</fullName>
    </submittedName>
</protein>
<proteinExistence type="predicted"/>
<accession>A0ABS8UG75</accession>
<dbReference type="Proteomes" id="UP001430360">
    <property type="component" value="Unassembled WGS sequence"/>
</dbReference>